<dbReference type="GeneID" id="73467363"/>
<evidence type="ECO:0000313" key="1">
    <source>
        <dbReference type="EMBL" id="KAG7665939.1"/>
    </source>
</evidence>
<dbReference type="EMBL" id="JAGSYN010000045">
    <property type="protein sequence ID" value="KAG7665939.1"/>
    <property type="molecule type" value="Genomic_DNA"/>
</dbReference>
<dbReference type="AlphaFoldDB" id="A0A8J5QHV5"/>
<proteinExistence type="predicted"/>
<keyword evidence="2" id="KW-1185">Reference proteome</keyword>
<comment type="caution">
    <text evidence="1">The sequence shown here is derived from an EMBL/GenBank/DDBJ whole genome shotgun (WGS) entry which is preliminary data.</text>
</comment>
<dbReference type="RefSeq" id="XP_049266171.1">
    <property type="nucleotide sequence ID" value="XM_049409729.1"/>
</dbReference>
<organism evidence="1 2">
    <name type="scientific">[Candida] subhashii</name>
    <dbReference type="NCBI Taxonomy" id="561895"/>
    <lineage>
        <taxon>Eukaryota</taxon>
        <taxon>Fungi</taxon>
        <taxon>Dikarya</taxon>
        <taxon>Ascomycota</taxon>
        <taxon>Saccharomycotina</taxon>
        <taxon>Pichiomycetes</taxon>
        <taxon>Debaryomycetaceae</taxon>
        <taxon>Spathaspora</taxon>
    </lineage>
</organism>
<sequence>MNTTKAALARKMVVEAHVLPLGEKLDRISSISTNASRQELDSLFSQTIESIIITPNNIINELIRIKSLLDPKTFYDRKIRRKLLELGESLDEWIALGSEMDSLAAREVIIMKVFARIELYTSEFRGIVCEIGSDSKDEMIGFFEQDCESGVFRKVAVPKLVEQHDEDEDEDDQSSIEETSSNVVINGDFGVLVEDGEDEEKDEITKLAEGDNNDLPRSYQFVKPLLPKKLYKSKKLKIEDKSPTADIIFNTLMANVEVTWKKILHDFLENGVKQS</sequence>
<evidence type="ECO:0000313" key="2">
    <source>
        <dbReference type="Proteomes" id="UP000694255"/>
    </source>
</evidence>
<reference evidence="1 2" key="1">
    <citation type="journal article" date="2021" name="DNA Res.">
        <title>Genome analysis of Candida subhashii reveals its hybrid nature and dual mitochondrial genome conformations.</title>
        <authorList>
            <person name="Mixao V."/>
            <person name="Hegedusova E."/>
            <person name="Saus E."/>
            <person name="Pryszcz L.P."/>
            <person name="Cillingova A."/>
            <person name="Nosek J."/>
            <person name="Gabaldon T."/>
        </authorList>
    </citation>
    <scope>NUCLEOTIDE SEQUENCE [LARGE SCALE GENOMIC DNA]</scope>
    <source>
        <strain evidence="1 2">CBS 10753</strain>
    </source>
</reference>
<dbReference type="Proteomes" id="UP000694255">
    <property type="component" value="Unassembled WGS sequence"/>
</dbReference>
<name>A0A8J5QHV5_9ASCO</name>
<accession>A0A8J5QHV5</accession>
<protein>
    <submittedName>
        <fullName evidence="1">Uncharacterized protein</fullName>
    </submittedName>
</protein>
<gene>
    <name evidence="1" type="ORF">J8A68_000562</name>
</gene>